<evidence type="ECO:0000256" key="3">
    <source>
        <dbReference type="ARBA" id="ARBA00022448"/>
    </source>
</evidence>
<comment type="subcellular location">
    <subcellularLocation>
        <location evidence="1">Cell outer membrane</location>
    </subcellularLocation>
</comment>
<evidence type="ECO:0000256" key="6">
    <source>
        <dbReference type="ARBA" id="ARBA00023136"/>
    </source>
</evidence>
<dbReference type="PANTHER" id="PTHR30026:SF20">
    <property type="entry name" value="OUTER MEMBRANE PROTEIN TOLC"/>
    <property type="match status" value="1"/>
</dbReference>
<dbReference type="Pfam" id="PF02321">
    <property type="entry name" value="OEP"/>
    <property type="match status" value="2"/>
</dbReference>
<protein>
    <submittedName>
        <fullName evidence="9">TolC family protein</fullName>
    </submittedName>
</protein>
<dbReference type="RefSeq" id="WP_131450578.1">
    <property type="nucleotide sequence ID" value="NZ_SJZI01000052.1"/>
</dbReference>
<dbReference type="GO" id="GO:0015288">
    <property type="term" value="F:porin activity"/>
    <property type="evidence" value="ECO:0007669"/>
    <property type="project" value="TreeGrafter"/>
</dbReference>
<comment type="caution">
    <text evidence="9">The sequence shown here is derived from an EMBL/GenBank/DDBJ whole genome shotgun (WGS) entry which is preliminary data.</text>
</comment>
<keyword evidence="8" id="KW-0732">Signal</keyword>
<evidence type="ECO:0000256" key="5">
    <source>
        <dbReference type="ARBA" id="ARBA00022692"/>
    </source>
</evidence>
<evidence type="ECO:0000256" key="8">
    <source>
        <dbReference type="SAM" id="SignalP"/>
    </source>
</evidence>
<evidence type="ECO:0000256" key="7">
    <source>
        <dbReference type="ARBA" id="ARBA00023237"/>
    </source>
</evidence>
<keyword evidence="4" id="KW-1134">Transmembrane beta strand</keyword>
<accession>A0A4R1B229</accession>
<dbReference type="OrthoDB" id="367883at2"/>
<dbReference type="Gene3D" id="1.20.1600.10">
    <property type="entry name" value="Outer membrane efflux proteins (OEP)"/>
    <property type="match status" value="1"/>
</dbReference>
<keyword evidence="3" id="KW-0813">Transport</keyword>
<dbReference type="GO" id="GO:0015562">
    <property type="term" value="F:efflux transmembrane transporter activity"/>
    <property type="evidence" value="ECO:0007669"/>
    <property type="project" value="InterPro"/>
</dbReference>
<feature type="chain" id="PRO_5021006160" evidence="8">
    <location>
        <begin position="20"/>
        <end position="437"/>
    </location>
</feature>
<organism evidence="9 10">
    <name type="scientific">Flaviaesturariibacter flavus</name>
    <dbReference type="NCBI Taxonomy" id="2502780"/>
    <lineage>
        <taxon>Bacteria</taxon>
        <taxon>Pseudomonadati</taxon>
        <taxon>Bacteroidota</taxon>
        <taxon>Chitinophagia</taxon>
        <taxon>Chitinophagales</taxon>
        <taxon>Chitinophagaceae</taxon>
        <taxon>Flaviaestuariibacter</taxon>
    </lineage>
</organism>
<keyword evidence="5" id="KW-0812">Transmembrane</keyword>
<dbReference type="InterPro" id="IPR003423">
    <property type="entry name" value="OMP_efflux"/>
</dbReference>
<name>A0A4R1B229_9BACT</name>
<dbReference type="GO" id="GO:1990281">
    <property type="term" value="C:efflux pump complex"/>
    <property type="evidence" value="ECO:0007669"/>
    <property type="project" value="TreeGrafter"/>
</dbReference>
<dbReference type="GO" id="GO:0009279">
    <property type="term" value="C:cell outer membrane"/>
    <property type="evidence" value="ECO:0007669"/>
    <property type="project" value="UniProtKB-SubCell"/>
</dbReference>
<proteinExistence type="inferred from homology"/>
<keyword evidence="7" id="KW-0998">Cell outer membrane</keyword>
<dbReference type="AlphaFoldDB" id="A0A4R1B229"/>
<keyword evidence="10" id="KW-1185">Reference proteome</keyword>
<dbReference type="EMBL" id="SJZI01000052">
    <property type="protein sequence ID" value="TCJ12102.1"/>
    <property type="molecule type" value="Genomic_DNA"/>
</dbReference>
<keyword evidence="6" id="KW-0472">Membrane</keyword>
<evidence type="ECO:0000256" key="1">
    <source>
        <dbReference type="ARBA" id="ARBA00004442"/>
    </source>
</evidence>
<sequence>MKKIVLLLIALTGAAATYAQQPRDSFAAPASLDQCIRYALTHQPLIAGAATDEEITAANIRGRLADWYPQVGAAWSLQHNFQRPTSVFNGSPVPVGTANSSTGQLYLNQALFNRDVLLALRSQGDLRLQARQATSARKIDLAVAVSKSFYDILTTQQQVRVTDENIARLQKSYNDAYQRYRSGVSDKTDYKRAQIALNNALALRRSNETALDGRIAVLRSLLGYPEGAPLAIAYDSARLERDIAFDTLQRPDAAQRIEFQQLSTQRRLQETALRYQRWSYLPAVSASAVYNLNYLNNQIGKLYADNFPNSYFGISAALPIFQGGRRKAAIRTAQLSLARTDFEIENVRNTVSSQFATALAAYQGQLANYRAIKENVQLARDVFEVLQLQYRAGIKTYFEVISAETDLHTAQINYFNALNAVLSAKVDAERALGQYSY</sequence>
<dbReference type="Proteomes" id="UP000295334">
    <property type="component" value="Unassembled WGS sequence"/>
</dbReference>
<comment type="similarity">
    <text evidence="2">Belongs to the outer membrane factor (OMF) (TC 1.B.17) family.</text>
</comment>
<dbReference type="PANTHER" id="PTHR30026">
    <property type="entry name" value="OUTER MEMBRANE PROTEIN TOLC"/>
    <property type="match status" value="1"/>
</dbReference>
<evidence type="ECO:0000313" key="9">
    <source>
        <dbReference type="EMBL" id="TCJ12102.1"/>
    </source>
</evidence>
<dbReference type="InterPro" id="IPR051906">
    <property type="entry name" value="TolC-like"/>
</dbReference>
<feature type="signal peptide" evidence="8">
    <location>
        <begin position="1"/>
        <end position="19"/>
    </location>
</feature>
<evidence type="ECO:0000256" key="4">
    <source>
        <dbReference type="ARBA" id="ARBA00022452"/>
    </source>
</evidence>
<evidence type="ECO:0000313" key="10">
    <source>
        <dbReference type="Proteomes" id="UP000295334"/>
    </source>
</evidence>
<dbReference type="SUPFAM" id="SSF56954">
    <property type="entry name" value="Outer membrane efflux proteins (OEP)"/>
    <property type="match status" value="1"/>
</dbReference>
<evidence type="ECO:0000256" key="2">
    <source>
        <dbReference type="ARBA" id="ARBA00007613"/>
    </source>
</evidence>
<reference evidence="9 10" key="1">
    <citation type="submission" date="2019-03" db="EMBL/GenBank/DDBJ databases">
        <authorList>
            <person name="Kim M.K.M."/>
        </authorList>
    </citation>
    <scope>NUCLEOTIDE SEQUENCE [LARGE SCALE GENOMIC DNA]</scope>
    <source>
        <strain evidence="9 10">17J68-12</strain>
    </source>
</reference>
<gene>
    <name evidence="9" type="ORF">EPD60_16240</name>
</gene>